<dbReference type="OrthoDB" id="2867507at2759"/>
<dbReference type="EMBL" id="KV745157">
    <property type="protein sequence ID" value="OCK77063.1"/>
    <property type="molecule type" value="Genomic_DNA"/>
</dbReference>
<dbReference type="Gene3D" id="3.40.50.970">
    <property type="match status" value="1"/>
</dbReference>
<protein>
    <submittedName>
        <fullName evidence="1">Uncharacterized protein</fullName>
    </submittedName>
</protein>
<reference evidence="1 2" key="1">
    <citation type="journal article" date="2016" name="Nat. Commun.">
        <title>Ectomycorrhizal ecology is imprinted in the genome of the dominant symbiotic fungus Cenococcum geophilum.</title>
        <authorList>
            <consortium name="DOE Joint Genome Institute"/>
            <person name="Peter M."/>
            <person name="Kohler A."/>
            <person name="Ohm R.A."/>
            <person name="Kuo A."/>
            <person name="Krutzmann J."/>
            <person name="Morin E."/>
            <person name="Arend M."/>
            <person name="Barry K.W."/>
            <person name="Binder M."/>
            <person name="Choi C."/>
            <person name="Clum A."/>
            <person name="Copeland A."/>
            <person name="Grisel N."/>
            <person name="Haridas S."/>
            <person name="Kipfer T."/>
            <person name="LaButti K."/>
            <person name="Lindquist E."/>
            <person name="Lipzen A."/>
            <person name="Maire R."/>
            <person name="Meier B."/>
            <person name="Mihaltcheva S."/>
            <person name="Molinier V."/>
            <person name="Murat C."/>
            <person name="Poggeler S."/>
            <person name="Quandt C.A."/>
            <person name="Sperisen C."/>
            <person name="Tritt A."/>
            <person name="Tisserant E."/>
            <person name="Crous P.W."/>
            <person name="Henrissat B."/>
            <person name="Nehls U."/>
            <person name="Egli S."/>
            <person name="Spatafora J.W."/>
            <person name="Grigoriev I.V."/>
            <person name="Martin F.M."/>
        </authorList>
    </citation>
    <scope>NUCLEOTIDE SEQUENCE [LARGE SCALE GENOMIC DNA]</scope>
    <source>
        <strain evidence="1 2">CBS 459.81</strain>
    </source>
</reference>
<gene>
    <name evidence="1" type="ORF">K432DRAFT_272386</name>
</gene>
<evidence type="ECO:0000313" key="1">
    <source>
        <dbReference type="EMBL" id="OCK77063.1"/>
    </source>
</evidence>
<feature type="non-terminal residue" evidence="1">
    <location>
        <position position="56"/>
    </location>
</feature>
<name>A0A8E2E4D3_9PEZI</name>
<dbReference type="AlphaFoldDB" id="A0A8E2E4D3"/>
<dbReference type="Proteomes" id="UP000250266">
    <property type="component" value="Unassembled WGS sequence"/>
</dbReference>
<feature type="non-terminal residue" evidence="1">
    <location>
        <position position="1"/>
    </location>
</feature>
<keyword evidence="2" id="KW-1185">Reference proteome</keyword>
<proteinExistence type="predicted"/>
<accession>A0A8E2E4D3</accession>
<evidence type="ECO:0000313" key="2">
    <source>
        <dbReference type="Proteomes" id="UP000250266"/>
    </source>
</evidence>
<sequence length="56" mass="6142">VYTTSFAFFEAIWEAGITHCFVNLGSDHPSIIEAIVKGQNEKGGQFPKIVTCPNEV</sequence>
<organism evidence="1 2">
    <name type="scientific">Lepidopterella palustris CBS 459.81</name>
    <dbReference type="NCBI Taxonomy" id="1314670"/>
    <lineage>
        <taxon>Eukaryota</taxon>
        <taxon>Fungi</taxon>
        <taxon>Dikarya</taxon>
        <taxon>Ascomycota</taxon>
        <taxon>Pezizomycotina</taxon>
        <taxon>Dothideomycetes</taxon>
        <taxon>Pleosporomycetidae</taxon>
        <taxon>Mytilinidiales</taxon>
        <taxon>Argynnaceae</taxon>
        <taxon>Lepidopterella</taxon>
    </lineage>
</organism>